<dbReference type="Pfam" id="PF00497">
    <property type="entry name" value="SBP_bac_3"/>
    <property type="match status" value="1"/>
</dbReference>
<dbReference type="STRING" id="37625.SAMN05660420_01627"/>
<dbReference type="InterPro" id="IPR001638">
    <property type="entry name" value="Solute-binding_3/MltF_N"/>
</dbReference>
<dbReference type="SUPFAM" id="SSF53850">
    <property type="entry name" value="Periplasmic binding protein-like II"/>
    <property type="match status" value="1"/>
</dbReference>
<proteinExistence type="predicted"/>
<sequence>MKKMTCLLILFVFFPGWAFAQPSLLVMAEELPPFNFRDNDQVVGLSTEIVRHILKQSGVTLKEDIHIYPWARAYRRVKSIPGTALFSMARTEAREELFRWVGPLHNVTIGVVAKKKNHISVDSVDDLEGYRIGTVRDGAPEQLLIGRGVPQEGLERLTGPEQNIKKLEAGRIDVFVFNVQTTHYLMLQLGINPDDYETVFVLKYAELYLALHKNTDRNLVQSLQNCLNQMKSPGADGLTLYDRIVGKYLFRLDNF</sequence>
<protein>
    <submittedName>
        <fullName evidence="3">Polar amino acid transport system substrate-binding protein</fullName>
    </submittedName>
</protein>
<feature type="domain" description="Solute-binding protein family 3/N-terminal" evidence="2">
    <location>
        <begin position="23"/>
        <end position="252"/>
    </location>
</feature>
<dbReference type="Proteomes" id="UP000199409">
    <property type="component" value="Unassembled WGS sequence"/>
</dbReference>
<organism evidence="3 4">
    <name type="scientific">Desulfuromusa kysingii</name>
    <dbReference type="NCBI Taxonomy" id="37625"/>
    <lineage>
        <taxon>Bacteria</taxon>
        <taxon>Pseudomonadati</taxon>
        <taxon>Thermodesulfobacteriota</taxon>
        <taxon>Desulfuromonadia</taxon>
        <taxon>Desulfuromonadales</taxon>
        <taxon>Geopsychrobacteraceae</taxon>
        <taxon>Desulfuromusa</taxon>
    </lineage>
</organism>
<dbReference type="Gene3D" id="3.40.190.10">
    <property type="entry name" value="Periplasmic binding protein-like II"/>
    <property type="match status" value="2"/>
</dbReference>
<evidence type="ECO:0000256" key="1">
    <source>
        <dbReference type="SAM" id="SignalP"/>
    </source>
</evidence>
<gene>
    <name evidence="3" type="ORF">SAMN05660420_01627</name>
</gene>
<keyword evidence="1" id="KW-0732">Signal</keyword>
<dbReference type="PANTHER" id="PTHR38834">
    <property type="entry name" value="PERIPLASMIC SUBSTRATE BINDING PROTEIN FAMILY 3"/>
    <property type="match status" value="1"/>
</dbReference>
<dbReference type="SMART" id="SM00062">
    <property type="entry name" value="PBPb"/>
    <property type="match status" value="1"/>
</dbReference>
<name>A0A1H3ZPY6_9BACT</name>
<evidence type="ECO:0000313" key="4">
    <source>
        <dbReference type="Proteomes" id="UP000199409"/>
    </source>
</evidence>
<dbReference type="AlphaFoldDB" id="A0A1H3ZPY6"/>
<feature type="signal peptide" evidence="1">
    <location>
        <begin position="1"/>
        <end position="20"/>
    </location>
</feature>
<keyword evidence="4" id="KW-1185">Reference proteome</keyword>
<reference evidence="3 4" key="1">
    <citation type="submission" date="2016-10" db="EMBL/GenBank/DDBJ databases">
        <authorList>
            <person name="de Groot N.N."/>
        </authorList>
    </citation>
    <scope>NUCLEOTIDE SEQUENCE [LARGE SCALE GENOMIC DNA]</scope>
    <source>
        <strain evidence="3 4">DSM 7343</strain>
    </source>
</reference>
<evidence type="ECO:0000313" key="3">
    <source>
        <dbReference type="EMBL" id="SEA25728.1"/>
    </source>
</evidence>
<dbReference type="EMBL" id="FNQN01000004">
    <property type="protein sequence ID" value="SEA25728.1"/>
    <property type="molecule type" value="Genomic_DNA"/>
</dbReference>
<dbReference type="PANTHER" id="PTHR38834:SF3">
    <property type="entry name" value="SOLUTE-BINDING PROTEIN FAMILY 3_N-TERMINAL DOMAIN-CONTAINING PROTEIN"/>
    <property type="match status" value="1"/>
</dbReference>
<feature type="chain" id="PRO_5011484996" evidence="1">
    <location>
        <begin position="21"/>
        <end position="255"/>
    </location>
</feature>
<accession>A0A1H3ZPY6</accession>
<evidence type="ECO:0000259" key="2">
    <source>
        <dbReference type="SMART" id="SM00062"/>
    </source>
</evidence>